<gene>
    <name evidence="2" type="ORF">LWI29_000108</name>
</gene>
<reference evidence="2" key="1">
    <citation type="journal article" date="2022" name="Plant J.">
        <title>Strategies of tolerance reflected in two North American maple genomes.</title>
        <authorList>
            <person name="McEvoy S.L."/>
            <person name="Sezen U.U."/>
            <person name="Trouern-Trend A."/>
            <person name="McMahon S.M."/>
            <person name="Schaberg P.G."/>
            <person name="Yang J."/>
            <person name="Wegrzyn J.L."/>
            <person name="Swenson N.G."/>
        </authorList>
    </citation>
    <scope>NUCLEOTIDE SEQUENCE</scope>
    <source>
        <strain evidence="2">NS2018</strain>
    </source>
</reference>
<dbReference type="EMBL" id="JAUESC010000004">
    <property type="protein sequence ID" value="KAK0594749.1"/>
    <property type="molecule type" value="Genomic_DNA"/>
</dbReference>
<evidence type="ECO:0000256" key="1">
    <source>
        <dbReference type="SAM" id="MobiDB-lite"/>
    </source>
</evidence>
<dbReference type="AlphaFoldDB" id="A0AA39SSZ4"/>
<reference evidence="2" key="2">
    <citation type="submission" date="2023-06" db="EMBL/GenBank/DDBJ databases">
        <authorList>
            <person name="Swenson N.G."/>
            <person name="Wegrzyn J.L."/>
            <person name="Mcevoy S.L."/>
        </authorList>
    </citation>
    <scope>NUCLEOTIDE SEQUENCE</scope>
    <source>
        <strain evidence="2">NS2018</strain>
        <tissue evidence="2">Leaf</tissue>
    </source>
</reference>
<name>A0AA39SSZ4_ACESA</name>
<dbReference type="Proteomes" id="UP001168877">
    <property type="component" value="Unassembled WGS sequence"/>
</dbReference>
<evidence type="ECO:0000313" key="3">
    <source>
        <dbReference type="Proteomes" id="UP001168877"/>
    </source>
</evidence>
<feature type="region of interest" description="Disordered" evidence="1">
    <location>
        <begin position="1"/>
        <end position="98"/>
    </location>
</feature>
<organism evidence="2 3">
    <name type="scientific">Acer saccharum</name>
    <name type="common">Sugar maple</name>
    <dbReference type="NCBI Taxonomy" id="4024"/>
    <lineage>
        <taxon>Eukaryota</taxon>
        <taxon>Viridiplantae</taxon>
        <taxon>Streptophyta</taxon>
        <taxon>Embryophyta</taxon>
        <taxon>Tracheophyta</taxon>
        <taxon>Spermatophyta</taxon>
        <taxon>Magnoliopsida</taxon>
        <taxon>eudicotyledons</taxon>
        <taxon>Gunneridae</taxon>
        <taxon>Pentapetalae</taxon>
        <taxon>rosids</taxon>
        <taxon>malvids</taxon>
        <taxon>Sapindales</taxon>
        <taxon>Sapindaceae</taxon>
        <taxon>Hippocastanoideae</taxon>
        <taxon>Acereae</taxon>
        <taxon>Acer</taxon>
    </lineage>
</organism>
<comment type="caution">
    <text evidence="2">The sequence shown here is derived from an EMBL/GenBank/DDBJ whole genome shotgun (WGS) entry which is preliminary data.</text>
</comment>
<evidence type="ECO:0000313" key="2">
    <source>
        <dbReference type="EMBL" id="KAK0594749.1"/>
    </source>
</evidence>
<feature type="compositionally biased region" description="Basic and acidic residues" evidence="1">
    <location>
        <begin position="35"/>
        <end position="60"/>
    </location>
</feature>
<accession>A0AA39SSZ4</accession>
<proteinExistence type="predicted"/>
<sequence length="150" mass="16391">MEGTGAGAGDNFQDWEVLHNSDSDSGSDSALVNSDRPDENLRNFEENRGRLLRGYNKEGSVESDNPSWIDPGSETRYQRKNSGEFWSDSGSDRSDERKFGDFQVGCEGVGEAVVVPKKDGLMKISGFDMGFDGIPEHGRSGSGEMTVDDQ</sequence>
<feature type="compositionally biased region" description="Polar residues" evidence="1">
    <location>
        <begin position="23"/>
        <end position="32"/>
    </location>
</feature>
<protein>
    <submittedName>
        <fullName evidence="2">Uncharacterized protein</fullName>
    </submittedName>
</protein>
<keyword evidence="3" id="KW-1185">Reference proteome</keyword>